<evidence type="ECO:0000256" key="5">
    <source>
        <dbReference type="RuleBase" id="RU363113"/>
    </source>
</evidence>
<evidence type="ECO:0000313" key="7">
    <source>
        <dbReference type="EMBL" id="CAD8077726.1"/>
    </source>
</evidence>
<dbReference type="Proteomes" id="UP000688137">
    <property type="component" value="Unassembled WGS sequence"/>
</dbReference>
<comment type="similarity">
    <text evidence="5">Belongs to the FAD-binding oxidoreductase/transferase type 4 family.</text>
</comment>
<comment type="pathway">
    <text evidence="1 5">Glycerolipid metabolism; ether lipid biosynthesis.</text>
</comment>
<dbReference type="EC" id="2.5.1.26" evidence="2 5"/>
<keyword evidence="5" id="KW-0285">Flavoprotein</keyword>
<dbReference type="GO" id="GO:0008609">
    <property type="term" value="F:alkylglycerone-phosphate synthase activity"/>
    <property type="evidence" value="ECO:0007669"/>
    <property type="project" value="UniProtKB-EC"/>
</dbReference>
<comment type="cofactor">
    <cofactor evidence="5">
        <name>FAD</name>
        <dbReference type="ChEBI" id="CHEBI:57692"/>
    </cofactor>
</comment>
<evidence type="ECO:0000313" key="8">
    <source>
        <dbReference type="Proteomes" id="UP000688137"/>
    </source>
</evidence>
<dbReference type="PANTHER" id="PTHR46568">
    <property type="entry name" value="ALKYLDIHYDROXYACETONEPHOSPHATE SYNTHASE, PEROXISOMAL"/>
    <property type="match status" value="1"/>
</dbReference>
<evidence type="ECO:0000256" key="2">
    <source>
        <dbReference type="ARBA" id="ARBA00012385"/>
    </source>
</evidence>
<sequence>MCLVTVVFEGTKQEIEFQEKKVFELAKFYKGFRAENGERRYFLTYMIAYLRDFLCNFNIQKNLLKLQLDGKMHLVFLKMKYDLNIIRYKEECQKRGVEKEPFVSFRISQVYDSGETIYVYFGFGYKGITDPVKCYSEIEDAAREEMMKNGGSISHHYGVGKLRKQFLQKQIGETRVEILKRIKQQIDPKNYIWKSEFNMKNDISLFYMHEYIFKTNSQRI</sequence>
<gene>
    <name evidence="7" type="ORF">PPRIM_AZ9-3.1.T0580257</name>
</gene>
<evidence type="ECO:0000256" key="3">
    <source>
        <dbReference type="PIRSR" id="PIRSR625650-1"/>
    </source>
</evidence>
<protein>
    <recommendedName>
        <fullName evidence="2 5">Alkylglycerone-phosphate synthase</fullName>
        <shortName evidence="5">Alkyl-DHAP synthase</shortName>
        <ecNumber evidence="2 5">2.5.1.26</ecNumber>
    </recommendedName>
</protein>
<feature type="active site" description="Proton donor/acceptor" evidence="3">
    <location>
        <position position="118"/>
    </location>
</feature>
<keyword evidence="8" id="KW-1185">Reference proteome</keyword>
<organism evidence="7 8">
    <name type="scientific">Paramecium primaurelia</name>
    <dbReference type="NCBI Taxonomy" id="5886"/>
    <lineage>
        <taxon>Eukaryota</taxon>
        <taxon>Sar</taxon>
        <taxon>Alveolata</taxon>
        <taxon>Ciliophora</taxon>
        <taxon>Intramacronucleata</taxon>
        <taxon>Oligohymenophorea</taxon>
        <taxon>Peniculida</taxon>
        <taxon>Parameciidae</taxon>
        <taxon>Paramecium</taxon>
    </lineage>
</organism>
<proteinExistence type="inferred from homology"/>
<evidence type="ECO:0000259" key="6">
    <source>
        <dbReference type="Pfam" id="PF02913"/>
    </source>
</evidence>
<dbReference type="GO" id="GO:0008610">
    <property type="term" value="P:lipid biosynthetic process"/>
    <property type="evidence" value="ECO:0007669"/>
    <property type="project" value="InterPro"/>
</dbReference>
<evidence type="ECO:0000256" key="1">
    <source>
        <dbReference type="ARBA" id="ARBA00004670"/>
    </source>
</evidence>
<dbReference type="GO" id="GO:0050660">
    <property type="term" value="F:flavin adenine dinucleotide binding"/>
    <property type="evidence" value="ECO:0007669"/>
    <property type="project" value="InterPro"/>
</dbReference>
<dbReference type="GO" id="GO:0005777">
    <property type="term" value="C:peroxisome"/>
    <property type="evidence" value="ECO:0007669"/>
    <property type="project" value="UniProtKB-SubCell"/>
</dbReference>
<dbReference type="InterPro" id="IPR004113">
    <property type="entry name" value="FAD-bd_oxidored_4_C"/>
</dbReference>
<keyword evidence="5" id="KW-0808">Transferase</keyword>
<comment type="catalytic activity">
    <reaction evidence="5">
        <text>a long chain fatty alcohol + a 1-acylglycerone 3-phosphate = a 1-O-alkylglycerone 3-phosphate + a long-chain fatty acid + H(+)</text>
        <dbReference type="Rhea" id="RHEA:36171"/>
        <dbReference type="ChEBI" id="CHEBI:15378"/>
        <dbReference type="ChEBI" id="CHEBI:17135"/>
        <dbReference type="ChEBI" id="CHEBI:57534"/>
        <dbReference type="ChEBI" id="CHEBI:57560"/>
        <dbReference type="ChEBI" id="CHEBI:73315"/>
        <dbReference type="EC" id="2.5.1.26"/>
    </reaction>
</comment>
<keyword evidence="5" id="KW-0576">Peroxisome</keyword>
<keyword evidence="5" id="KW-0444">Lipid biosynthesis</keyword>
<dbReference type="PANTHER" id="PTHR46568:SF1">
    <property type="entry name" value="ALKYLDIHYDROXYACETONEPHOSPHATE SYNTHASE, PEROXISOMAL"/>
    <property type="match status" value="1"/>
</dbReference>
<evidence type="ECO:0000256" key="4">
    <source>
        <dbReference type="PIRSR" id="PIRSR625650-2"/>
    </source>
</evidence>
<keyword evidence="5" id="KW-0274">FAD</keyword>
<dbReference type="AlphaFoldDB" id="A0A8S1MLI4"/>
<feature type="domain" description="FAD-binding oxidoreductase/transferase type 4 C-terminal" evidence="6">
    <location>
        <begin position="89"/>
        <end position="191"/>
    </location>
</feature>
<name>A0A8S1MLI4_PARPR</name>
<feature type="binding site" evidence="4">
    <location>
        <position position="51"/>
    </location>
    <ligand>
        <name>substrate</name>
    </ligand>
</feature>
<comment type="subunit">
    <text evidence="5">Homodimer.</text>
</comment>
<dbReference type="InterPro" id="IPR025650">
    <property type="entry name" value="Alkyl-DHAP_Synthase"/>
</dbReference>
<dbReference type="EMBL" id="CAJJDM010000059">
    <property type="protein sequence ID" value="CAD8077726.1"/>
    <property type="molecule type" value="Genomic_DNA"/>
</dbReference>
<dbReference type="OMA" id="IRYKEEC"/>
<comment type="function">
    <text evidence="5">Catalyzes the exchange of an acyl for a long-chain alkyl group and the formation of the ether bond in the biosynthesis of ether phospholipids.</text>
</comment>
<comment type="caution">
    <text evidence="7">The sequence shown here is derived from an EMBL/GenBank/DDBJ whole genome shotgun (WGS) entry which is preliminary data.</text>
</comment>
<keyword evidence="5" id="KW-0443">Lipid metabolism</keyword>
<comment type="subcellular location">
    <subcellularLocation>
        <location evidence="5">Peroxisome</location>
    </subcellularLocation>
</comment>
<reference evidence="7" key="1">
    <citation type="submission" date="2021-01" db="EMBL/GenBank/DDBJ databases">
        <authorList>
            <consortium name="Genoscope - CEA"/>
            <person name="William W."/>
        </authorList>
    </citation>
    <scope>NUCLEOTIDE SEQUENCE</scope>
</reference>
<dbReference type="Pfam" id="PF02913">
    <property type="entry name" value="FAD-oxidase_C"/>
    <property type="match status" value="1"/>
</dbReference>
<accession>A0A8S1MLI4</accession>